<evidence type="ECO:0000313" key="11">
    <source>
        <dbReference type="EMBL" id="MZI95084.1"/>
    </source>
</evidence>
<evidence type="ECO:0000256" key="2">
    <source>
        <dbReference type="ARBA" id="ARBA00009509"/>
    </source>
</evidence>
<keyword evidence="4 8" id="KW-0472">Membrane</keyword>
<feature type="domain" description="Flagellar M-ring N-terminal" evidence="10">
    <location>
        <begin position="24"/>
        <end position="183"/>
    </location>
</feature>
<feature type="region of interest" description="Disordered" evidence="9">
    <location>
        <begin position="256"/>
        <end position="281"/>
    </location>
</feature>
<accession>A0A7X4LNB8</accession>
<dbReference type="EMBL" id="WEKT01000044">
    <property type="protein sequence ID" value="MZI95084.1"/>
    <property type="molecule type" value="Genomic_DNA"/>
</dbReference>
<evidence type="ECO:0000256" key="8">
    <source>
        <dbReference type="RuleBase" id="RU364102"/>
    </source>
</evidence>
<keyword evidence="5 8" id="KW-0564">Palmitate</keyword>
<protein>
    <recommendedName>
        <fullName evidence="8">Lipoprotein</fullName>
    </recommendedName>
</protein>
<proteinExistence type="inferred from homology"/>
<dbReference type="NCBIfam" id="TIGR02544">
    <property type="entry name" value="III_secr_YscJ"/>
    <property type="match status" value="1"/>
</dbReference>
<comment type="similarity">
    <text evidence="2 8">Belongs to the YscJ lipoprotein family.</text>
</comment>
<dbReference type="AlphaFoldDB" id="A0A7X4LNB8"/>
<sequence length="281" mass="31035">MHSLLFNSRGLLCLLVLILCGCQQSVELHRKLSENDANDVIAELAFHHIEADKTADKEGVTVSVDASDMARAVRILEAAGLPKKARANLGEVFKKEGVISSPLEERARYIYALSQELESTISQIDGVVVARVHVVLPERVAPGEPVQPASASVFIKHRQGLDPDVIRPRILRLVRTSIPGLSDHPDDLSVIFVPAAVYHEQQQWVNWGPFLIEKSQIAFWKTMAGVSIISVFILFIALVFGLKPEWRERVFSRKKTQTGAENRGEVTNTAQSSDPVSGESL</sequence>
<keyword evidence="7 8" id="KW-0449">Lipoprotein</keyword>
<organism evidence="11 12">
    <name type="scientific">Vibrio eleionomae</name>
    <dbReference type="NCBI Taxonomy" id="2653505"/>
    <lineage>
        <taxon>Bacteria</taxon>
        <taxon>Pseudomonadati</taxon>
        <taxon>Pseudomonadota</taxon>
        <taxon>Gammaproteobacteria</taxon>
        <taxon>Vibrionales</taxon>
        <taxon>Vibrionaceae</taxon>
        <taxon>Vibrio</taxon>
    </lineage>
</organism>
<keyword evidence="3 8" id="KW-0732">Signal</keyword>
<evidence type="ECO:0000256" key="3">
    <source>
        <dbReference type="ARBA" id="ARBA00022729"/>
    </source>
</evidence>
<evidence type="ECO:0000256" key="9">
    <source>
        <dbReference type="SAM" id="MobiDB-lite"/>
    </source>
</evidence>
<keyword evidence="12" id="KW-1185">Reference proteome</keyword>
<reference evidence="11 12" key="1">
    <citation type="submission" date="2019-10" db="EMBL/GenBank/DDBJ databases">
        <title>Vibrio sp. nov. isolated from a shrimp pond.</title>
        <authorList>
            <person name="Gomez-Gil B."/>
            <person name="Enciso-Ibarra J."/>
            <person name="Enciso-Ibarra K."/>
            <person name="Bolan-Mejia C."/>
        </authorList>
    </citation>
    <scope>NUCLEOTIDE SEQUENCE [LARGE SCALE GENOMIC DNA]</scope>
    <source>
        <strain evidence="11 12">CAIM 722</strain>
    </source>
</reference>
<evidence type="ECO:0000313" key="12">
    <source>
        <dbReference type="Proteomes" id="UP000462621"/>
    </source>
</evidence>
<dbReference type="InterPro" id="IPR043427">
    <property type="entry name" value="YscJ/FliF"/>
</dbReference>
<dbReference type="Gene3D" id="3.30.70.1530">
    <property type="entry name" value="Hypothetical protein rpa1041"/>
    <property type="match status" value="1"/>
</dbReference>
<gene>
    <name evidence="11" type="ORF">F9817_18055</name>
</gene>
<dbReference type="Gene3D" id="3.30.300.30">
    <property type="match status" value="1"/>
</dbReference>
<dbReference type="PANTHER" id="PTHR30046:SF2">
    <property type="entry name" value="YOP PROTEINS TRANSLOCATION LIPOPROTEIN J"/>
    <property type="match status" value="1"/>
</dbReference>
<keyword evidence="8" id="KW-0812">Transmembrane</keyword>
<feature type="compositionally biased region" description="Polar residues" evidence="9">
    <location>
        <begin position="257"/>
        <end position="281"/>
    </location>
</feature>
<dbReference type="GO" id="GO:0009279">
    <property type="term" value="C:cell outer membrane"/>
    <property type="evidence" value="ECO:0007669"/>
    <property type="project" value="UniProtKB-SubCell"/>
</dbReference>
<evidence type="ECO:0000256" key="5">
    <source>
        <dbReference type="ARBA" id="ARBA00023139"/>
    </source>
</evidence>
<evidence type="ECO:0000256" key="6">
    <source>
        <dbReference type="ARBA" id="ARBA00023237"/>
    </source>
</evidence>
<keyword evidence="6 8" id="KW-0998">Cell outer membrane</keyword>
<dbReference type="Proteomes" id="UP000462621">
    <property type="component" value="Unassembled WGS sequence"/>
</dbReference>
<evidence type="ECO:0000256" key="7">
    <source>
        <dbReference type="ARBA" id="ARBA00023288"/>
    </source>
</evidence>
<comment type="caution">
    <text evidence="11">The sequence shown here is derived from an EMBL/GenBank/DDBJ whole genome shotgun (WGS) entry which is preliminary data.</text>
</comment>
<keyword evidence="8" id="KW-1133">Transmembrane helix</keyword>
<evidence type="ECO:0000259" key="10">
    <source>
        <dbReference type="Pfam" id="PF01514"/>
    </source>
</evidence>
<evidence type="ECO:0000256" key="1">
    <source>
        <dbReference type="ARBA" id="ARBA00004459"/>
    </source>
</evidence>
<dbReference type="GO" id="GO:0009306">
    <property type="term" value="P:protein secretion"/>
    <property type="evidence" value="ECO:0007669"/>
    <property type="project" value="InterPro"/>
</dbReference>
<dbReference type="InterPro" id="IPR003282">
    <property type="entry name" value="T3SS_SctJ"/>
</dbReference>
<dbReference type="InterPro" id="IPR006182">
    <property type="entry name" value="FliF_N_dom"/>
</dbReference>
<name>A0A7X4LNB8_9VIBR</name>
<dbReference type="InterPro" id="IPR045851">
    <property type="entry name" value="AMP-bd_C_sf"/>
</dbReference>
<dbReference type="Pfam" id="PF01514">
    <property type="entry name" value="YscJ_FliF"/>
    <property type="match status" value="1"/>
</dbReference>
<feature type="transmembrane region" description="Helical" evidence="8">
    <location>
        <begin position="218"/>
        <end position="242"/>
    </location>
</feature>
<dbReference type="PRINTS" id="PR01338">
    <property type="entry name" value="TYPE3OMKPROT"/>
</dbReference>
<evidence type="ECO:0000256" key="4">
    <source>
        <dbReference type="ARBA" id="ARBA00023136"/>
    </source>
</evidence>
<dbReference type="PANTHER" id="PTHR30046">
    <property type="entry name" value="FLAGELLAR M-RING PROTEIN"/>
    <property type="match status" value="1"/>
</dbReference>
<comment type="subcellular location">
    <subcellularLocation>
        <location evidence="1">Cell outer membrane</location>
        <topology evidence="1">Lipid-anchor</topology>
    </subcellularLocation>
</comment>